<name>A0A392QWZ2_9FABA</name>
<evidence type="ECO:0000313" key="3">
    <source>
        <dbReference type="Proteomes" id="UP000265520"/>
    </source>
</evidence>
<evidence type="ECO:0000313" key="2">
    <source>
        <dbReference type="EMBL" id="MCI28519.1"/>
    </source>
</evidence>
<comment type="caution">
    <text evidence="2">The sequence shown here is derived from an EMBL/GenBank/DDBJ whole genome shotgun (WGS) entry which is preliminary data.</text>
</comment>
<sequence>MRFFAVFSLDWFGLRFYFWIDSDTITPRLEGWVGVLMQGVTYDKWVWNLNPSERYAIKEIYNL</sequence>
<dbReference type="AlphaFoldDB" id="A0A392QWZ2"/>
<keyword evidence="3" id="KW-1185">Reference proteome</keyword>
<dbReference type="EMBL" id="LXQA010166326">
    <property type="protein sequence ID" value="MCI28519.1"/>
    <property type="molecule type" value="Genomic_DNA"/>
</dbReference>
<feature type="non-terminal residue" evidence="2">
    <location>
        <position position="63"/>
    </location>
</feature>
<dbReference type="Proteomes" id="UP000265520">
    <property type="component" value="Unassembled WGS sequence"/>
</dbReference>
<reference evidence="2 3" key="1">
    <citation type="journal article" date="2018" name="Front. Plant Sci.">
        <title>Red Clover (Trifolium pratense) and Zigzag Clover (T. medium) - A Picture of Genomic Similarities and Differences.</title>
        <authorList>
            <person name="Dluhosova J."/>
            <person name="Istvanek J."/>
            <person name="Nedelnik J."/>
            <person name="Repkova J."/>
        </authorList>
    </citation>
    <scope>NUCLEOTIDE SEQUENCE [LARGE SCALE GENOMIC DNA]</scope>
    <source>
        <strain evidence="3">cv. 10/8</strain>
        <tissue evidence="2">Leaf</tissue>
    </source>
</reference>
<keyword evidence="1" id="KW-0732">Signal</keyword>
<proteinExistence type="predicted"/>
<protein>
    <submittedName>
        <fullName evidence="2">Uncharacterized protein</fullName>
    </submittedName>
</protein>
<accession>A0A392QWZ2</accession>
<organism evidence="2 3">
    <name type="scientific">Trifolium medium</name>
    <dbReference type="NCBI Taxonomy" id="97028"/>
    <lineage>
        <taxon>Eukaryota</taxon>
        <taxon>Viridiplantae</taxon>
        <taxon>Streptophyta</taxon>
        <taxon>Embryophyta</taxon>
        <taxon>Tracheophyta</taxon>
        <taxon>Spermatophyta</taxon>
        <taxon>Magnoliopsida</taxon>
        <taxon>eudicotyledons</taxon>
        <taxon>Gunneridae</taxon>
        <taxon>Pentapetalae</taxon>
        <taxon>rosids</taxon>
        <taxon>fabids</taxon>
        <taxon>Fabales</taxon>
        <taxon>Fabaceae</taxon>
        <taxon>Papilionoideae</taxon>
        <taxon>50 kb inversion clade</taxon>
        <taxon>NPAAA clade</taxon>
        <taxon>Hologalegina</taxon>
        <taxon>IRL clade</taxon>
        <taxon>Trifolieae</taxon>
        <taxon>Trifolium</taxon>
    </lineage>
</organism>
<feature type="chain" id="PRO_5017359941" evidence="1">
    <location>
        <begin position="16"/>
        <end position="63"/>
    </location>
</feature>
<evidence type="ECO:0000256" key="1">
    <source>
        <dbReference type="SAM" id="SignalP"/>
    </source>
</evidence>
<feature type="signal peptide" evidence="1">
    <location>
        <begin position="1"/>
        <end position="15"/>
    </location>
</feature>